<keyword evidence="3" id="KW-1185">Reference proteome</keyword>
<feature type="region of interest" description="Disordered" evidence="1">
    <location>
        <begin position="57"/>
        <end position="79"/>
    </location>
</feature>
<dbReference type="AlphaFoldDB" id="A0A8X6SQ45"/>
<evidence type="ECO:0000313" key="3">
    <source>
        <dbReference type="Proteomes" id="UP000887159"/>
    </source>
</evidence>
<accession>A0A8X6SQ45</accession>
<comment type="caution">
    <text evidence="2">The sequence shown here is derived from an EMBL/GenBank/DDBJ whole genome shotgun (WGS) entry which is preliminary data.</text>
</comment>
<feature type="compositionally biased region" description="Basic and acidic residues" evidence="1">
    <location>
        <begin position="57"/>
        <end position="67"/>
    </location>
</feature>
<protein>
    <submittedName>
        <fullName evidence="2">Uncharacterized protein</fullName>
    </submittedName>
</protein>
<dbReference type="EMBL" id="BMAU01021345">
    <property type="protein sequence ID" value="GFY17546.1"/>
    <property type="molecule type" value="Genomic_DNA"/>
</dbReference>
<proteinExistence type="predicted"/>
<evidence type="ECO:0000256" key="1">
    <source>
        <dbReference type="SAM" id="MobiDB-lite"/>
    </source>
</evidence>
<sequence>MSRLKHSPFDVTWKLGESDATAHTSSSLLDHGSRLQGLSPTAVVQVYFKLSWSHKSSREAGGKRWEATDNLQGDLPQNRGGTEQNCTVTCMVLKANSNDRRKNLALSCDEFRGTSSDVTFDKVAFAIKTFFHRSIIIL</sequence>
<organism evidence="2 3">
    <name type="scientific">Trichonephila clavipes</name>
    <name type="common">Golden silk orbweaver</name>
    <name type="synonym">Nephila clavipes</name>
    <dbReference type="NCBI Taxonomy" id="2585209"/>
    <lineage>
        <taxon>Eukaryota</taxon>
        <taxon>Metazoa</taxon>
        <taxon>Ecdysozoa</taxon>
        <taxon>Arthropoda</taxon>
        <taxon>Chelicerata</taxon>
        <taxon>Arachnida</taxon>
        <taxon>Araneae</taxon>
        <taxon>Araneomorphae</taxon>
        <taxon>Entelegynae</taxon>
        <taxon>Araneoidea</taxon>
        <taxon>Nephilidae</taxon>
        <taxon>Trichonephila</taxon>
    </lineage>
</organism>
<reference evidence="2" key="1">
    <citation type="submission" date="2020-08" db="EMBL/GenBank/DDBJ databases">
        <title>Multicomponent nature underlies the extraordinary mechanical properties of spider dragline silk.</title>
        <authorList>
            <person name="Kono N."/>
            <person name="Nakamura H."/>
            <person name="Mori M."/>
            <person name="Yoshida Y."/>
            <person name="Ohtoshi R."/>
            <person name="Malay A.D."/>
            <person name="Moran D.A.P."/>
            <person name="Tomita M."/>
            <person name="Numata K."/>
            <person name="Arakawa K."/>
        </authorList>
    </citation>
    <scope>NUCLEOTIDE SEQUENCE</scope>
</reference>
<dbReference type="Proteomes" id="UP000887159">
    <property type="component" value="Unassembled WGS sequence"/>
</dbReference>
<name>A0A8X6SQ45_TRICX</name>
<evidence type="ECO:0000313" key="2">
    <source>
        <dbReference type="EMBL" id="GFY17546.1"/>
    </source>
</evidence>
<gene>
    <name evidence="2" type="ORF">TNCV_3519011</name>
</gene>